<keyword evidence="9" id="KW-0436">Ligase</keyword>
<evidence type="ECO:0000256" key="10">
    <source>
        <dbReference type="ARBA" id="ARBA00022723"/>
    </source>
</evidence>
<dbReference type="InterPro" id="IPR018109">
    <property type="entry name" value="Folylpolyglutamate_synth_CS"/>
</dbReference>
<proteinExistence type="inferred from homology"/>
<dbReference type="GO" id="GO:0005524">
    <property type="term" value="F:ATP binding"/>
    <property type="evidence" value="ECO:0007669"/>
    <property type="project" value="UniProtKB-KW"/>
</dbReference>
<evidence type="ECO:0000256" key="14">
    <source>
        <dbReference type="ARBA" id="ARBA00022909"/>
    </source>
</evidence>
<dbReference type="STRING" id="117157.SAMN04489717_5454"/>
<comment type="pathway">
    <text evidence="3">Cofactor biosynthesis; tetrahydrofolylpolyglutamate biosynthesis.</text>
</comment>
<comment type="cofactor">
    <cofactor evidence="1">
        <name>Mg(2+)</name>
        <dbReference type="ChEBI" id="CHEBI:18420"/>
    </cofactor>
</comment>
<feature type="domain" description="Mur ligase C-terminal" evidence="19">
    <location>
        <begin position="330"/>
        <end position="452"/>
    </location>
</feature>
<dbReference type="PIRSF" id="PIRSF001563">
    <property type="entry name" value="Folylpolyglu_synth"/>
    <property type="match status" value="1"/>
</dbReference>
<dbReference type="Proteomes" id="UP000198983">
    <property type="component" value="Chromosome I"/>
</dbReference>
<evidence type="ECO:0000256" key="1">
    <source>
        <dbReference type="ARBA" id="ARBA00001946"/>
    </source>
</evidence>
<dbReference type="FunFam" id="3.40.1190.10:FF:000004">
    <property type="entry name" value="Dihydrofolate synthase/folylpolyglutamate synthase"/>
    <property type="match status" value="1"/>
</dbReference>
<sequence>MARGDAGRAGRAAGAAKADQADQAAREAYAEVERALLRRLPEHKSVEGPTLERIRLLCELLGEPQHAAPVIHLTGTNGKTSTARMVDSLLAAFGVRAGRLTSPHLAEIRERISLAGEPVSPERFVQAYHEVMPFVDLADPRLDRPLSFFEIVTAIGFAVFADAPVDAAVLEVGLGGRFDATNVADGRVAVVTPVAVDHAQYLGDTPAEIAGEKAGIIKPGAVAVIAQQEVEVAEVLMRRAAEVGASVAREGLEFGLVNRDLAVGGQRLTLQGLHGTYDEIFLPLHGVHQAHNASVALAAVEAFLAGGVTEGEGLDADLVREGFANVSSPGRLEVVRRSPTVVLDAAHNPHGATATAAAVTESFSFEPLVGVVGVMADKDVEGLLEAFEPVLSRIVCTQNSTARAMPAAELAEIAMDIFGEERVDLAPRLDEALDLGMRLAEEEASALGSGGVLVTGSVITAGEARVLLGGR</sequence>
<evidence type="ECO:0000256" key="12">
    <source>
        <dbReference type="ARBA" id="ARBA00022840"/>
    </source>
</evidence>
<dbReference type="InterPro" id="IPR001645">
    <property type="entry name" value="Folylpolyglutamate_synth"/>
</dbReference>
<evidence type="ECO:0000256" key="9">
    <source>
        <dbReference type="ARBA" id="ARBA00022598"/>
    </source>
</evidence>
<dbReference type="RefSeq" id="WP_092656358.1">
    <property type="nucleotide sequence ID" value="NZ_LT629732.1"/>
</dbReference>
<evidence type="ECO:0000256" key="16">
    <source>
        <dbReference type="ARBA" id="ARBA00047493"/>
    </source>
</evidence>
<evidence type="ECO:0000256" key="3">
    <source>
        <dbReference type="ARBA" id="ARBA00005150"/>
    </source>
</evidence>
<evidence type="ECO:0000256" key="15">
    <source>
        <dbReference type="ARBA" id="ARBA00030592"/>
    </source>
</evidence>
<dbReference type="NCBIfam" id="TIGR01499">
    <property type="entry name" value="folC"/>
    <property type="match status" value="1"/>
</dbReference>
<comment type="similarity">
    <text evidence="4">Belongs to the folylpolyglutamate synthase family.</text>
</comment>
<dbReference type="OrthoDB" id="9809356at2"/>
<comment type="subunit">
    <text evidence="5">Monomer.</text>
</comment>
<evidence type="ECO:0000256" key="17">
    <source>
        <dbReference type="ARBA" id="ARBA00049161"/>
    </source>
</evidence>
<feature type="region of interest" description="Disordered" evidence="18">
    <location>
        <begin position="1"/>
        <end position="20"/>
    </location>
</feature>
<keyword evidence="11" id="KW-0547">Nucleotide-binding</keyword>
<reference evidence="21 22" key="1">
    <citation type="submission" date="2016-10" db="EMBL/GenBank/DDBJ databases">
        <authorList>
            <person name="de Groot N.N."/>
        </authorList>
    </citation>
    <scope>NUCLEOTIDE SEQUENCE [LARGE SCALE GENOMIC DNA]</scope>
    <source>
        <strain evidence="21 22">DSM 22024</strain>
    </source>
</reference>
<dbReference type="PROSITE" id="PS01011">
    <property type="entry name" value="FOLYLPOLYGLU_SYNT_1"/>
    <property type="match status" value="1"/>
</dbReference>
<keyword evidence="14" id="KW-0289">Folate biosynthesis</keyword>
<dbReference type="GO" id="GO:0004326">
    <property type="term" value="F:tetrahydrofolylpolyglutamate synthase activity"/>
    <property type="evidence" value="ECO:0007669"/>
    <property type="project" value="UniProtKB-EC"/>
</dbReference>
<keyword evidence="13" id="KW-0460">Magnesium</keyword>
<dbReference type="InterPro" id="IPR036615">
    <property type="entry name" value="Mur_ligase_C_dom_sf"/>
</dbReference>
<comment type="catalytic activity">
    <reaction evidence="17">
        <text>7,8-dihydropteroate + L-glutamate + ATP = 7,8-dihydrofolate + ADP + phosphate + H(+)</text>
        <dbReference type="Rhea" id="RHEA:23584"/>
        <dbReference type="ChEBI" id="CHEBI:15378"/>
        <dbReference type="ChEBI" id="CHEBI:17839"/>
        <dbReference type="ChEBI" id="CHEBI:29985"/>
        <dbReference type="ChEBI" id="CHEBI:30616"/>
        <dbReference type="ChEBI" id="CHEBI:43474"/>
        <dbReference type="ChEBI" id="CHEBI:57451"/>
        <dbReference type="ChEBI" id="CHEBI:456216"/>
        <dbReference type="EC" id="6.3.2.12"/>
    </reaction>
</comment>
<evidence type="ECO:0000256" key="5">
    <source>
        <dbReference type="ARBA" id="ARBA00011245"/>
    </source>
</evidence>
<keyword evidence="22" id="KW-1185">Reference proteome</keyword>
<dbReference type="AlphaFoldDB" id="A0A1H1YEL6"/>
<evidence type="ECO:0000256" key="2">
    <source>
        <dbReference type="ARBA" id="ARBA00004799"/>
    </source>
</evidence>
<dbReference type="SUPFAM" id="SSF53623">
    <property type="entry name" value="MurD-like peptide ligases, catalytic domain"/>
    <property type="match status" value="1"/>
</dbReference>
<dbReference type="SUPFAM" id="SSF53244">
    <property type="entry name" value="MurD-like peptide ligases, peptide-binding domain"/>
    <property type="match status" value="1"/>
</dbReference>
<dbReference type="PANTHER" id="PTHR11136:SF0">
    <property type="entry name" value="DIHYDROFOLATE SYNTHETASE-RELATED"/>
    <property type="match status" value="1"/>
</dbReference>
<dbReference type="Pfam" id="PF02875">
    <property type="entry name" value="Mur_ligase_C"/>
    <property type="match status" value="1"/>
</dbReference>
<evidence type="ECO:0000313" key="22">
    <source>
        <dbReference type="Proteomes" id="UP000198983"/>
    </source>
</evidence>
<feature type="compositionally biased region" description="Low complexity" evidence="18">
    <location>
        <begin position="9"/>
        <end position="20"/>
    </location>
</feature>
<dbReference type="Gene3D" id="3.90.190.20">
    <property type="entry name" value="Mur ligase, C-terminal domain"/>
    <property type="match status" value="1"/>
</dbReference>
<accession>A0A1H1YEL6</accession>
<dbReference type="Pfam" id="PF08245">
    <property type="entry name" value="Mur_ligase_M"/>
    <property type="match status" value="1"/>
</dbReference>
<evidence type="ECO:0000256" key="6">
    <source>
        <dbReference type="ARBA" id="ARBA00013023"/>
    </source>
</evidence>
<dbReference type="InterPro" id="IPR036565">
    <property type="entry name" value="Mur-like_cat_sf"/>
</dbReference>
<dbReference type="InterPro" id="IPR004101">
    <property type="entry name" value="Mur_ligase_C"/>
</dbReference>
<evidence type="ECO:0000256" key="13">
    <source>
        <dbReference type="ARBA" id="ARBA00022842"/>
    </source>
</evidence>
<dbReference type="Gene3D" id="3.40.1190.10">
    <property type="entry name" value="Mur-like, catalytic domain"/>
    <property type="match status" value="1"/>
</dbReference>
<dbReference type="EC" id="6.3.2.12" evidence="6"/>
<evidence type="ECO:0000256" key="11">
    <source>
        <dbReference type="ARBA" id="ARBA00022741"/>
    </source>
</evidence>
<protein>
    <recommendedName>
        <fullName evidence="8">Dihydrofolate synthase/folylpolyglutamate synthase</fullName>
        <ecNumber evidence="6">6.3.2.12</ecNumber>
        <ecNumber evidence="7">6.3.2.17</ecNumber>
    </recommendedName>
    <alternativeName>
        <fullName evidence="15">Tetrahydrofolylpolyglutamate synthase</fullName>
    </alternativeName>
</protein>
<evidence type="ECO:0000256" key="4">
    <source>
        <dbReference type="ARBA" id="ARBA00008276"/>
    </source>
</evidence>
<comment type="pathway">
    <text evidence="2">Cofactor biosynthesis; tetrahydrofolate biosynthesis; 7,8-dihydrofolate from 2-amino-4-hydroxy-6-hydroxymethyl-7,8-dihydropteridine diphosphate and 4-aminobenzoate: step 2/2.</text>
</comment>
<dbReference type="GO" id="GO:0005737">
    <property type="term" value="C:cytoplasm"/>
    <property type="evidence" value="ECO:0007669"/>
    <property type="project" value="TreeGrafter"/>
</dbReference>
<organism evidence="21 22">
    <name type="scientific">Actinopolymorpha singaporensis</name>
    <dbReference type="NCBI Taxonomy" id="117157"/>
    <lineage>
        <taxon>Bacteria</taxon>
        <taxon>Bacillati</taxon>
        <taxon>Actinomycetota</taxon>
        <taxon>Actinomycetes</taxon>
        <taxon>Propionibacteriales</taxon>
        <taxon>Actinopolymorphaceae</taxon>
        <taxon>Actinopolymorpha</taxon>
    </lineage>
</organism>
<comment type="catalytic activity">
    <reaction evidence="16">
        <text>(6S)-5,6,7,8-tetrahydrofolyl-(gamma-L-Glu)(n) + L-glutamate + ATP = (6S)-5,6,7,8-tetrahydrofolyl-(gamma-L-Glu)(n+1) + ADP + phosphate + H(+)</text>
        <dbReference type="Rhea" id="RHEA:10580"/>
        <dbReference type="Rhea" id="RHEA-COMP:14738"/>
        <dbReference type="Rhea" id="RHEA-COMP:14740"/>
        <dbReference type="ChEBI" id="CHEBI:15378"/>
        <dbReference type="ChEBI" id="CHEBI:29985"/>
        <dbReference type="ChEBI" id="CHEBI:30616"/>
        <dbReference type="ChEBI" id="CHEBI:43474"/>
        <dbReference type="ChEBI" id="CHEBI:141005"/>
        <dbReference type="ChEBI" id="CHEBI:456216"/>
        <dbReference type="EC" id="6.3.2.17"/>
    </reaction>
</comment>
<evidence type="ECO:0000256" key="7">
    <source>
        <dbReference type="ARBA" id="ARBA00013025"/>
    </source>
</evidence>
<feature type="domain" description="Mur ligase central" evidence="20">
    <location>
        <begin position="158"/>
        <end position="300"/>
    </location>
</feature>
<dbReference type="GO" id="GO:0008841">
    <property type="term" value="F:dihydrofolate synthase activity"/>
    <property type="evidence" value="ECO:0007669"/>
    <property type="project" value="UniProtKB-EC"/>
</dbReference>
<keyword evidence="10" id="KW-0479">Metal-binding</keyword>
<dbReference type="GO" id="GO:0046656">
    <property type="term" value="P:folic acid biosynthetic process"/>
    <property type="evidence" value="ECO:0007669"/>
    <property type="project" value="UniProtKB-KW"/>
</dbReference>
<evidence type="ECO:0000259" key="20">
    <source>
        <dbReference type="Pfam" id="PF08245"/>
    </source>
</evidence>
<evidence type="ECO:0000313" key="21">
    <source>
        <dbReference type="EMBL" id="SDT19968.1"/>
    </source>
</evidence>
<evidence type="ECO:0000259" key="19">
    <source>
        <dbReference type="Pfam" id="PF02875"/>
    </source>
</evidence>
<dbReference type="EMBL" id="LT629732">
    <property type="protein sequence ID" value="SDT19968.1"/>
    <property type="molecule type" value="Genomic_DNA"/>
</dbReference>
<gene>
    <name evidence="21" type="ORF">SAMN04489717_5454</name>
</gene>
<dbReference type="EC" id="6.3.2.17" evidence="7"/>
<dbReference type="InterPro" id="IPR013221">
    <property type="entry name" value="Mur_ligase_cen"/>
</dbReference>
<keyword evidence="12" id="KW-0067">ATP-binding</keyword>
<evidence type="ECO:0000256" key="18">
    <source>
        <dbReference type="SAM" id="MobiDB-lite"/>
    </source>
</evidence>
<dbReference type="PANTHER" id="PTHR11136">
    <property type="entry name" value="FOLYLPOLYGLUTAMATE SYNTHASE-RELATED"/>
    <property type="match status" value="1"/>
</dbReference>
<name>A0A1H1YEL6_9ACTN</name>
<dbReference type="GO" id="GO:0046872">
    <property type="term" value="F:metal ion binding"/>
    <property type="evidence" value="ECO:0007669"/>
    <property type="project" value="UniProtKB-KW"/>
</dbReference>
<evidence type="ECO:0000256" key="8">
    <source>
        <dbReference type="ARBA" id="ARBA00019357"/>
    </source>
</evidence>